<feature type="compositionally biased region" description="Low complexity" evidence="1">
    <location>
        <begin position="145"/>
        <end position="158"/>
    </location>
</feature>
<evidence type="ECO:0000313" key="4">
    <source>
        <dbReference type="Proteomes" id="UP000275267"/>
    </source>
</evidence>
<feature type="region of interest" description="Disordered" evidence="1">
    <location>
        <begin position="131"/>
        <end position="158"/>
    </location>
</feature>
<name>A0A3L6T568_PANMI</name>
<dbReference type="AlphaFoldDB" id="A0A3L6T568"/>
<dbReference type="STRING" id="4540.A0A3L6T568"/>
<dbReference type="InterPro" id="IPR029058">
    <property type="entry name" value="AB_hydrolase_fold"/>
</dbReference>
<dbReference type="Pfam" id="PF07859">
    <property type="entry name" value="Abhydrolase_3"/>
    <property type="match status" value="1"/>
</dbReference>
<protein>
    <submittedName>
        <fullName evidence="3">Carboxylesterase 15</fullName>
    </submittedName>
</protein>
<organism evidence="3 4">
    <name type="scientific">Panicum miliaceum</name>
    <name type="common">Proso millet</name>
    <name type="synonym">Broomcorn millet</name>
    <dbReference type="NCBI Taxonomy" id="4540"/>
    <lineage>
        <taxon>Eukaryota</taxon>
        <taxon>Viridiplantae</taxon>
        <taxon>Streptophyta</taxon>
        <taxon>Embryophyta</taxon>
        <taxon>Tracheophyta</taxon>
        <taxon>Spermatophyta</taxon>
        <taxon>Magnoliopsida</taxon>
        <taxon>Liliopsida</taxon>
        <taxon>Poales</taxon>
        <taxon>Poaceae</taxon>
        <taxon>PACMAD clade</taxon>
        <taxon>Panicoideae</taxon>
        <taxon>Panicodae</taxon>
        <taxon>Paniceae</taxon>
        <taxon>Panicinae</taxon>
        <taxon>Panicum</taxon>
        <taxon>Panicum sect. Panicum</taxon>
    </lineage>
</organism>
<feature type="compositionally biased region" description="Low complexity" evidence="1">
    <location>
        <begin position="25"/>
        <end position="36"/>
    </location>
</feature>
<evidence type="ECO:0000256" key="1">
    <source>
        <dbReference type="SAM" id="MobiDB-lite"/>
    </source>
</evidence>
<reference evidence="4" key="1">
    <citation type="journal article" date="2019" name="Nat. Commun.">
        <title>The genome of broomcorn millet.</title>
        <authorList>
            <person name="Zou C."/>
            <person name="Miki D."/>
            <person name="Li D."/>
            <person name="Tang Q."/>
            <person name="Xiao L."/>
            <person name="Rajput S."/>
            <person name="Deng P."/>
            <person name="Jia W."/>
            <person name="Huang R."/>
            <person name="Zhang M."/>
            <person name="Sun Y."/>
            <person name="Hu J."/>
            <person name="Fu X."/>
            <person name="Schnable P.S."/>
            <person name="Li F."/>
            <person name="Zhang H."/>
            <person name="Feng B."/>
            <person name="Zhu X."/>
            <person name="Liu R."/>
            <person name="Schnable J.C."/>
            <person name="Zhu J.-K."/>
            <person name="Zhang H."/>
        </authorList>
    </citation>
    <scope>NUCLEOTIDE SEQUENCE [LARGE SCALE GENOMIC DNA]</scope>
</reference>
<evidence type="ECO:0000259" key="2">
    <source>
        <dbReference type="Pfam" id="PF07859"/>
    </source>
</evidence>
<sequence length="286" mass="30443">MAISWWWIGSPPDCLAPYSESMWSTTNRRTSRTTSSAPSDQGSAWKNPCPTPATSTYSTSLPHSSYIRRAYSTFRSLSTSRSPATTSTGASPRPPAPAAGASGPAGLIAGWSLVAPQGSASRQYLSHVSVGRNASGGHSGSARVRASPAMAGARRAAPRMRMPATRLVLPNLAATWCAMLPPAESPLTKAREKSAASASQGSWAACARSQAMASAPSSCAAERDVLRDRHAQYARRIKEEWGKEVEYAELAGVGHGFSEAEDPWTPRADELVRLVRRFVVAHMDAE</sequence>
<gene>
    <name evidence="3" type="ORF">C2845_PM03G20440</name>
</gene>
<proteinExistence type="predicted"/>
<accession>A0A3L6T568</accession>
<comment type="caution">
    <text evidence="3">The sequence shown here is derived from an EMBL/GenBank/DDBJ whole genome shotgun (WGS) entry which is preliminary data.</text>
</comment>
<evidence type="ECO:0000313" key="3">
    <source>
        <dbReference type="EMBL" id="RLN33415.1"/>
    </source>
</evidence>
<dbReference type="Proteomes" id="UP000275267">
    <property type="component" value="Unassembled WGS sequence"/>
</dbReference>
<dbReference type="Gene3D" id="3.40.50.1820">
    <property type="entry name" value="alpha/beta hydrolase"/>
    <property type="match status" value="1"/>
</dbReference>
<keyword evidence="4" id="KW-1185">Reference proteome</keyword>
<dbReference type="EMBL" id="PQIB02000002">
    <property type="protein sequence ID" value="RLN33415.1"/>
    <property type="molecule type" value="Genomic_DNA"/>
</dbReference>
<dbReference type="GO" id="GO:0016787">
    <property type="term" value="F:hydrolase activity"/>
    <property type="evidence" value="ECO:0007669"/>
    <property type="project" value="InterPro"/>
</dbReference>
<feature type="compositionally biased region" description="Low complexity" evidence="1">
    <location>
        <begin position="78"/>
        <end position="91"/>
    </location>
</feature>
<feature type="region of interest" description="Disordered" evidence="1">
    <location>
        <begin position="77"/>
        <end position="102"/>
    </location>
</feature>
<feature type="region of interest" description="Disordered" evidence="1">
    <location>
        <begin position="25"/>
        <end position="60"/>
    </location>
</feature>
<dbReference type="InterPro" id="IPR013094">
    <property type="entry name" value="AB_hydrolase_3"/>
</dbReference>
<feature type="domain" description="Alpha/beta hydrolase fold-3" evidence="2">
    <location>
        <begin position="219"/>
        <end position="257"/>
    </location>
</feature>